<evidence type="ECO:0000256" key="1">
    <source>
        <dbReference type="ARBA" id="ARBA00022737"/>
    </source>
</evidence>
<protein>
    <submittedName>
        <fullName evidence="6">Contactin</fullName>
    </submittedName>
</protein>
<feature type="domain" description="Ig-like" evidence="4">
    <location>
        <begin position="235"/>
        <end position="328"/>
    </location>
</feature>
<dbReference type="GO" id="GO:0030424">
    <property type="term" value="C:axon"/>
    <property type="evidence" value="ECO:0007669"/>
    <property type="project" value="TreeGrafter"/>
</dbReference>
<dbReference type="EMBL" id="BLXT01002468">
    <property type="protein sequence ID" value="GFN94662.1"/>
    <property type="molecule type" value="Genomic_DNA"/>
</dbReference>
<keyword evidence="3" id="KW-0393">Immunoglobulin domain</keyword>
<evidence type="ECO:0000313" key="7">
    <source>
        <dbReference type="Proteomes" id="UP000735302"/>
    </source>
</evidence>
<dbReference type="SMART" id="SM00060">
    <property type="entry name" value="FN3"/>
    <property type="match status" value="4"/>
</dbReference>
<dbReference type="InterPro" id="IPR036179">
    <property type="entry name" value="Ig-like_dom_sf"/>
</dbReference>
<dbReference type="InterPro" id="IPR036116">
    <property type="entry name" value="FN3_sf"/>
</dbReference>
<accession>A0AAV3ZJI0</accession>
<dbReference type="SUPFAM" id="SSF48726">
    <property type="entry name" value="Immunoglobulin"/>
    <property type="match status" value="4"/>
</dbReference>
<comment type="caution">
    <text evidence="6">The sequence shown here is derived from an EMBL/GenBank/DDBJ whole genome shotgun (WGS) entry which is preliminary data.</text>
</comment>
<dbReference type="PROSITE" id="PS50835">
    <property type="entry name" value="IG_LIKE"/>
    <property type="match status" value="3"/>
</dbReference>
<name>A0AAV3ZJI0_9GAST</name>
<dbReference type="AlphaFoldDB" id="A0AAV3ZJI0"/>
<feature type="domain" description="Fibronectin type-III" evidence="5">
    <location>
        <begin position="667"/>
        <end position="762"/>
    </location>
</feature>
<dbReference type="InterPro" id="IPR007110">
    <property type="entry name" value="Ig-like_dom"/>
</dbReference>
<evidence type="ECO:0000256" key="2">
    <source>
        <dbReference type="ARBA" id="ARBA00023157"/>
    </source>
</evidence>
<keyword evidence="2" id="KW-1015">Disulfide bond</keyword>
<dbReference type="Proteomes" id="UP000735302">
    <property type="component" value="Unassembled WGS sequence"/>
</dbReference>
<dbReference type="SUPFAM" id="SSF49265">
    <property type="entry name" value="Fibronectin type III"/>
    <property type="match status" value="2"/>
</dbReference>
<dbReference type="GO" id="GO:0007411">
    <property type="term" value="P:axon guidance"/>
    <property type="evidence" value="ECO:0007669"/>
    <property type="project" value="TreeGrafter"/>
</dbReference>
<dbReference type="SMART" id="SM00409">
    <property type="entry name" value="IG"/>
    <property type="match status" value="3"/>
</dbReference>
<feature type="domain" description="Fibronectin type-III" evidence="5">
    <location>
        <begin position="454"/>
        <end position="552"/>
    </location>
</feature>
<reference evidence="6 7" key="1">
    <citation type="journal article" date="2021" name="Elife">
        <title>Chloroplast acquisition without the gene transfer in kleptoplastic sea slugs, Plakobranchus ocellatus.</title>
        <authorList>
            <person name="Maeda T."/>
            <person name="Takahashi S."/>
            <person name="Yoshida T."/>
            <person name="Shimamura S."/>
            <person name="Takaki Y."/>
            <person name="Nagai Y."/>
            <person name="Toyoda A."/>
            <person name="Suzuki Y."/>
            <person name="Arimoto A."/>
            <person name="Ishii H."/>
            <person name="Satoh N."/>
            <person name="Nishiyama T."/>
            <person name="Hasebe M."/>
            <person name="Maruyama T."/>
            <person name="Minagawa J."/>
            <person name="Obokata J."/>
            <person name="Shigenobu S."/>
        </authorList>
    </citation>
    <scope>NUCLEOTIDE SEQUENCE [LARGE SCALE GENOMIC DNA]</scope>
</reference>
<dbReference type="Pfam" id="PF07679">
    <property type="entry name" value="I-set"/>
    <property type="match status" value="1"/>
</dbReference>
<dbReference type="Gene3D" id="2.60.40.10">
    <property type="entry name" value="Immunoglobulins"/>
    <property type="match status" value="8"/>
</dbReference>
<dbReference type="InterPro" id="IPR013098">
    <property type="entry name" value="Ig_I-set"/>
</dbReference>
<keyword evidence="7" id="KW-1185">Reference proteome</keyword>
<dbReference type="InterPro" id="IPR003598">
    <property type="entry name" value="Ig_sub2"/>
</dbReference>
<keyword evidence="1" id="KW-0677">Repeat</keyword>
<dbReference type="SMART" id="SM00408">
    <property type="entry name" value="IGc2"/>
    <property type="match status" value="3"/>
</dbReference>
<gene>
    <name evidence="6" type="ORF">PoB_002116800</name>
</gene>
<dbReference type="PANTHER" id="PTHR44170">
    <property type="entry name" value="PROTEIN SIDEKICK"/>
    <property type="match status" value="1"/>
</dbReference>
<dbReference type="GO" id="GO:0098609">
    <property type="term" value="P:cell-cell adhesion"/>
    <property type="evidence" value="ECO:0007669"/>
    <property type="project" value="TreeGrafter"/>
</dbReference>
<dbReference type="InterPro" id="IPR013783">
    <property type="entry name" value="Ig-like_fold"/>
</dbReference>
<dbReference type="InterPro" id="IPR003961">
    <property type="entry name" value="FN3_dom"/>
</dbReference>
<dbReference type="PROSITE" id="PS50853">
    <property type="entry name" value="FN3"/>
    <property type="match status" value="3"/>
</dbReference>
<dbReference type="PANTHER" id="PTHR44170:SF6">
    <property type="entry name" value="CONTACTIN"/>
    <property type="match status" value="1"/>
</dbReference>
<sequence>MHPQVRYEDHNRRLIIPKARLEDTGAYTCIVRSASNTATRTTYLGLQARPSFPYPLRNQHLDKGSDFTWRCSAVGVPVPTYTWFKNGKLLRTSTQDGITVKGNTLMITGVDSQHEGMYQCEARNSIGMARSSAQLRALSLPPTFAVTPVASSKQAAEGGEITIACRPQAAPRASIRWERNGAEVGTVLPNGDLHLTDLAVGDSGMYTCIATNDLGEERSSCYLTVKTNSVFVEEPDDREILVNESTTLPCRASFDSSQTDIVYTWTFNNHVIDFTGGNDDSATYSIPNVASRQDGILYITSAKYKHEGTYTCHVTSVTGSISSSAYVSVSGPPGEPGGVHVRGANNDRSLKGELELWWQKGSKHGFDVTYYIIEYRSVYDDRDAWKVLIDDLPDSETSLDEYPDWQGYMIRGGLSPGAAYHFRVTSCNVQVGCSPPSSGPYVYYRIAAAPPIHPPDNVGGGGGAEGLLQMKWDPLPRSKWGADFISYILYFRLKDGDPINGQWQKVKTNRTYHYAVVGLDFYYLQYTVKVQAFNIKGSGPNSTEAIVYSAEKLPEATPTFLSAGAVNATAGMVYWIPVPNTRETARGAVGGYQINYWQEGPQCRGGGDLEAGATSINIYGDVGEGLVIGLDAGSANCLNIQFYNAAGLGPKTDNYYLEMTWLPPKLYPEYVTVISHGRDSVRLFWKGVSTYFEEEPIRGYRVWYWEVTEDIRAARVVDFGMSQTGVIHGIERDMVYRLRMLAYSKGGNGTKSMDVFFTLGGQVTYDPLTTEIRNTAMKHPGTSLYLLSVILLVLHVVVLPPSDSFHQT</sequence>
<evidence type="ECO:0000256" key="3">
    <source>
        <dbReference type="ARBA" id="ARBA00023319"/>
    </source>
</evidence>
<dbReference type="FunFam" id="2.60.40.10:FF:000107">
    <property type="entry name" value="Myosin, light chain kinase a"/>
    <property type="match status" value="1"/>
</dbReference>
<dbReference type="CDD" id="cd00063">
    <property type="entry name" value="FN3"/>
    <property type="match status" value="3"/>
</dbReference>
<feature type="domain" description="Fibronectin type-III" evidence="5">
    <location>
        <begin position="335"/>
        <end position="451"/>
    </location>
</feature>
<dbReference type="GO" id="GO:0005886">
    <property type="term" value="C:plasma membrane"/>
    <property type="evidence" value="ECO:0007669"/>
    <property type="project" value="TreeGrafter"/>
</dbReference>
<evidence type="ECO:0000259" key="5">
    <source>
        <dbReference type="PROSITE" id="PS50853"/>
    </source>
</evidence>
<feature type="domain" description="Ig-like" evidence="4">
    <location>
        <begin position="50"/>
        <end position="136"/>
    </location>
</feature>
<proteinExistence type="predicted"/>
<feature type="domain" description="Ig-like" evidence="4">
    <location>
        <begin position="142"/>
        <end position="224"/>
    </location>
</feature>
<dbReference type="Pfam" id="PF13927">
    <property type="entry name" value="Ig_3"/>
    <property type="match status" value="2"/>
</dbReference>
<evidence type="ECO:0000313" key="6">
    <source>
        <dbReference type="EMBL" id="GFN94662.1"/>
    </source>
</evidence>
<evidence type="ECO:0000259" key="4">
    <source>
        <dbReference type="PROSITE" id="PS50835"/>
    </source>
</evidence>
<organism evidence="6 7">
    <name type="scientific">Plakobranchus ocellatus</name>
    <dbReference type="NCBI Taxonomy" id="259542"/>
    <lineage>
        <taxon>Eukaryota</taxon>
        <taxon>Metazoa</taxon>
        <taxon>Spiralia</taxon>
        <taxon>Lophotrochozoa</taxon>
        <taxon>Mollusca</taxon>
        <taxon>Gastropoda</taxon>
        <taxon>Heterobranchia</taxon>
        <taxon>Euthyneura</taxon>
        <taxon>Panpulmonata</taxon>
        <taxon>Sacoglossa</taxon>
        <taxon>Placobranchoidea</taxon>
        <taxon>Plakobranchidae</taxon>
        <taxon>Plakobranchus</taxon>
    </lineage>
</organism>
<dbReference type="InterPro" id="IPR003599">
    <property type="entry name" value="Ig_sub"/>
</dbReference>